<dbReference type="PROSITE" id="PS00018">
    <property type="entry name" value="EF_HAND_1"/>
    <property type="match status" value="2"/>
</dbReference>
<gene>
    <name evidence="3" type="ORF">ECPE_LOCUS11285</name>
</gene>
<evidence type="ECO:0000313" key="3">
    <source>
        <dbReference type="EMBL" id="VDP88296.1"/>
    </source>
</evidence>
<evidence type="ECO:0000313" key="5">
    <source>
        <dbReference type="WBParaSite" id="ECPE_0001132001-mRNA-1"/>
    </source>
</evidence>
<feature type="domain" description="EF-hand" evidence="2">
    <location>
        <begin position="44"/>
        <end position="73"/>
    </location>
</feature>
<dbReference type="EMBL" id="UZAN01050531">
    <property type="protein sequence ID" value="VDP88296.1"/>
    <property type="molecule type" value="Genomic_DNA"/>
</dbReference>
<accession>A0A183AWF0</accession>
<reference evidence="3 4" key="2">
    <citation type="submission" date="2018-11" db="EMBL/GenBank/DDBJ databases">
        <authorList>
            <consortium name="Pathogen Informatics"/>
        </authorList>
    </citation>
    <scope>NUCLEOTIDE SEQUENCE [LARGE SCALE GENOMIC DNA]</scope>
    <source>
        <strain evidence="3 4">Egypt</strain>
    </source>
</reference>
<sequence length="74" mass="8719">MQNEKYRQAVEKFIAEVDKDKNGKVSLQEVLALCPDEEYQRTTKQYFSKYDLNKDGELDSSELYKLLETCFKGK</sequence>
<dbReference type="OrthoDB" id="6223661at2759"/>
<dbReference type="AlphaFoldDB" id="A0A183AWF0"/>
<dbReference type="Gene3D" id="1.10.238.10">
    <property type="entry name" value="EF-hand"/>
    <property type="match status" value="2"/>
</dbReference>
<dbReference type="WBParaSite" id="ECPE_0001132001-mRNA-1">
    <property type="protein sequence ID" value="ECPE_0001132001-mRNA-1"/>
    <property type="gene ID" value="ECPE_0001132001"/>
</dbReference>
<dbReference type="GO" id="GO:0005509">
    <property type="term" value="F:calcium ion binding"/>
    <property type="evidence" value="ECO:0007669"/>
    <property type="project" value="InterPro"/>
</dbReference>
<keyword evidence="1" id="KW-0106">Calcium</keyword>
<proteinExistence type="predicted"/>
<dbReference type="Proteomes" id="UP000272942">
    <property type="component" value="Unassembled WGS sequence"/>
</dbReference>
<feature type="domain" description="EF-hand" evidence="2">
    <location>
        <begin position="5"/>
        <end position="40"/>
    </location>
</feature>
<dbReference type="InterPro" id="IPR011992">
    <property type="entry name" value="EF-hand-dom_pair"/>
</dbReference>
<name>A0A183AWF0_9TREM</name>
<dbReference type="PROSITE" id="PS50222">
    <property type="entry name" value="EF_HAND_2"/>
    <property type="match status" value="2"/>
</dbReference>
<protein>
    <submittedName>
        <fullName evidence="5">EF-hand domain-containing protein</fullName>
    </submittedName>
</protein>
<reference evidence="5" key="1">
    <citation type="submission" date="2016-06" db="UniProtKB">
        <authorList>
            <consortium name="WormBaseParasite"/>
        </authorList>
    </citation>
    <scope>IDENTIFICATION</scope>
</reference>
<evidence type="ECO:0000313" key="4">
    <source>
        <dbReference type="Proteomes" id="UP000272942"/>
    </source>
</evidence>
<evidence type="ECO:0000259" key="2">
    <source>
        <dbReference type="PROSITE" id="PS50222"/>
    </source>
</evidence>
<dbReference type="SMART" id="SM00054">
    <property type="entry name" value="EFh"/>
    <property type="match status" value="2"/>
</dbReference>
<dbReference type="InterPro" id="IPR018247">
    <property type="entry name" value="EF_Hand_1_Ca_BS"/>
</dbReference>
<dbReference type="InterPro" id="IPR002048">
    <property type="entry name" value="EF_hand_dom"/>
</dbReference>
<dbReference type="SUPFAM" id="SSF47473">
    <property type="entry name" value="EF-hand"/>
    <property type="match status" value="1"/>
</dbReference>
<evidence type="ECO:0000256" key="1">
    <source>
        <dbReference type="ARBA" id="ARBA00022837"/>
    </source>
</evidence>
<dbReference type="Pfam" id="PF13202">
    <property type="entry name" value="EF-hand_5"/>
    <property type="match status" value="2"/>
</dbReference>
<keyword evidence="4" id="KW-1185">Reference proteome</keyword>
<organism evidence="5">
    <name type="scientific">Echinostoma caproni</name>
    <dbReference type="NCBI Taxonomy" id="27848"/>
    <lineage>
        <taxon>Eukaryota</taxon>
        <taxon>Metazoa</taxon>
        <taxon>Spiralia</taxon>
        <taxon>Lophotrochozoa</taxon>
        <taxon>Platyhelminthes</taxon>
        <taxon>Trematoda</taxon>
        <taxon>Digenea</taxon>
        <taxon>Plagiorchiida</taxon>
        <taxon>Echinostomata</taxon>
        <taxon>Echinostomatoidea</taxon>
        <taxon>Echinostomatidae</taxon>
        <taxon>Echinostoma</taxon>
    </lineage>
</organism>